<dbReference type="PANTHER" id="PTHR22950">
    <property type="entry name" value="AMINO ACID TRANSPORTER"/>
    <property type="match status" value="1"/>
</dbReference>
<feature type="region of interest" description="Disordered" evidence="5">
    <location>
        <begin position="1"/>
        <end position="25"/>
    </location>
</feature>
<keyword evidence="2 6" id="KW-0812">Transmembrane</keyword>
<dbReference type="PANTHER" id="PTHR22950:SF702">
    <property type="entry name" value="AMINO ACID TRANSPORTER PROTEIN"/>
    <property type="match status" value="1"/>
</dbReference>
<feature type="transmembrane region" description="Helical" evidence="6">
    <location>
        <begin position="158"/>
        <end position="174"/>
    </location>
</feature>
<evidence type="ECO:0000313" key="9">
    <source>
        <dbReference type="Proteomes" id="UP001189429"/>
    </source>
</evidence>
<feature type="transmembrane region" description="Helical" evidence="6">
    <location>
        <begin position="391"/>
        <end position="415"/>
    </location>
</feature>
<feature type="domain" description="Amino acid transporter transmembrane" evidence="7">
    <location>
        <begin position="44"/>
        <end position="451"/>
    </location>
</feature>
<proteinExistence type="predicted"/>
<dbReference type="Pfam" id="PF01490">
    <property type="entry name" value="Aa_trans"/>
    <property type="match status" value="1"/>
</dbReference>
<feature type="transmembrane region" description="Helical" evidence="6">
    <location>
        <begin position="365"/>
        <end position="385"/>
    </location>
</feature>
<comment type="subcellular location">
    <subcellularLocation>
        <location evidence="1">Membrane</location>
        <topology evidence="1">Multi-pass membrane protein</topology>
    </subcellularLocation>
</comment>
<dbReference type="InterPro" id="IPR013057">
    <property type="entry name" value="AA_transpt_TM"/>
</dbReference>
<evidence type="ECO:0000256" key="2">
    <source>
        <dbReference type="ARBA" id="ARBA00022692"/>
    </source>
</evidence>
<feature type="transmembrane region" description="Helical" evidence="6">
    <location>
        <begin position="180"/>
        <end position="201"/>
    </location>
</feature>
<dbReference type="Proteomes" id="UP001189429">
    <property type="component" value="Unassembled WGS sequence"/>
</dbReference>
<evidence type="ECO:0000313" key="8">
    <source>
        <dbReference type="EMBL" id="CAK0862660.1"/>
    </source>
</evidence>
<keyword evidence="9" id="KW-1185">Reference proteome</keyword>
<feature type="transmembrane region" description="Helical" evidence="6">
    <location>
        <begin position="264"/>
        <end position="288"/>
    </location>
</feature>
<protein>
    <recommendedName>
        <fullName evidence="7">Amino acid transporter transmembrane domain-containing protein</fullName>
    </recommendedName>
</protein>
<name>A0ABN9UVR6_9DINO</name>
<evidence type="ECO:0000256" key="6">
    <source>
        <dbReference type="SAM" id="Phobius"/>
    </source>
</evidence>
<evidence type="ECO:0000256" key="5">
    <source>
        <dbReference type="SAM" id="MobiDB-lite"/>
    </source>
</evidence>
<feature type="compositionally biased region" description="Polar residues" evidence="5">
    <location>
        <begin position="1"/>
        <end position="15"/>
    </location>
</feature>
<evidence type="ECO:0000256" key="1">
    <source>
        <dbReference type="ARBA" id="ARBA00004141"/>
    </source>
</evidence>
<evidence type="ECO:0000259" key="7">
    <source>
        <dbReference type="Pfam" id="PF01490"/>
    </source>
</evidence>
<feature type="transmembrane region" description="Helical" evidence="6">
    <location>
        <begin position="427"/>
        <end position="452"/>
    </location>
</feature>
<accession>A0ABN9UVR6</accession>
<reference evidence="8" key="1">
    <citation type="submission" date="2023-10" db="EMBL/GenBank/DDBJ databases">
        <authorList>
            <person name="Chen Y."/>
            <person name="Shah S."/>
            <person name="Dougan E. K."/>
            <person name="Thang M."/>
            <person name="Chan C."/>
        </authorList>
    </citation>
    <scope>NUCLEOTIDE SEQUENCE [LARGE SCALE GENOMIC DNA]</scope>
</reference>
<feature type="transmembrane region" description="Helical" evidence="6">
    <location>
        <begin position="118"/>
        <end position="146"/>
    </location>
</feature>
<feature type="transmembrane region" description="Helical" evidence="6">
    <location>
        <begin position="71"/>
        <end position="95"/>
    </location>
</feature>
<sequence length="453" mass="47811">MAATPQTTSTDSSLPPSVHRAPSEDLAMQPVKPVKVGGVFRGGGTLPSALCLAKAAIGAGVLSMGVHAAEVGLAFTMAALCAGAGLTVVSISLIAKACVSTNRWSFEDISDELLHPALALWTGFVNAANCLGSAAGYLIVCGQVFAVLTHCGDEDRRLFIVGIGVCICAPMALAREVGFMRHLAALSFGAILLLVVCIAVLPIERGIDDSVTVDGLLDGKGGATAFAYMNSVNNMIFAYNNQFNVPQVTGELTPQPGVRRMTNVALVSTSLTFLLYASVSAVGVLAFGLDDQQDTFVLDLARDTRNPLVFTTLLAVMFSVIVCFQFHVYPIRQFCAYNIRKLRGMAADEKEGSDKVISGRSLTRWLDILCALAAVAFAVLIASVLTEITVLLDFIGAFAGAWTSYVVPPLWVIVLRHRAPGFSWWSPEVAGCVALFALGTCLFAFGTFSAIVG</sequence>
<comment type="caution">
    <text evidence="8">The sequence shown here is derived from an EMBL/GenBank/DDBJ whole genome shotgun (WGS) entry which is preliminary data.</text>
</comment>
<keyword evidence="3 6" id="KW-1133">Transmembrane helix</keyword>
<keyword evidence="4 6" id="KW-0472">Membrane</keyword>
<evidence type="ECO:0000256" key="3">
    <source>
        <dbReference type="ARBA" id="ARBA00022989"/>
    </source>
</evidence>
<feature type="transmembrane region" description="Helical" evidence="6">
    <location>
        <begin position="308"/>
        <end position="331"/>
    </location>
</feature>
<evidence type="ECO:0000256" key="4">
    <source>
        <dbReference type="ARBA" id="ARBA00023136"/>
    </source>
</evidence>
<dbReference type="EMBL" id="CAUYUJ010016182">
    <property type="protein sequence ID" value="CAK0862660.1"/>
    <property type="molecule type" value="Genomic_DNA"/>
</dbReference>
<organism evidence="8 9">
    <name type="scientific">Prorocentrum cordatum</name>
    <dbReference type="NCBI Taxonomy" id="2364126"/>
    <lineage>
        <taxon>Eukaryota</taxon>
        <taxon>Sar</taxon>
        <taxon>Alveolata</taxon>
        <taxon>Dinophyceae</taxon>
        <taxon>Prorocentrales</taxon>
        <taxon>Prorocentraceae</taxon>
        <taxon>Prorocentrum</taxon>
    </lineage>
</organism>
<gene>
    <name evidence="8" type="ORF">PCOR1329_LOCUS51013</name>
</gene>